<evidence type="ECO:0000256" key="7">
    <source>
        <dbReference type="SAM" id="Phobius"/>
    </source>
</evidence>
<evidence type="ECO:0000256" key="2">
    <source>
        <dbReference type="ARBA" id="ARBA00022475"/>
    </source>
</evidence>
<keyword evidence="2" id="KW-1003">Cell membrane</keyword>
<keyword evidence="6 7" id="KW-0472">Membrane</keyword>
<name>A0ABS2IWG4_9ACTN</name>
<dbReference type="Gene3D" id="1.20.144.10">
    <property type="entry name" value="Phosphatidic acid phosphatase type 2/haloperoxidase"/>
    <property type="match status" value="1"/>
</dbReference>
<dbReference type="InterPro" id="IPR000326">
    <property type="entry name" value="PAP2/HPO"/>
</dbReference>
<evidence type="ECO:0000256" key="1">
    <source>
        <dbReference type="ARBA" id="ARBA00004651"/>
    </source>
</evidence>
<evidence type="ECO:0000313" key="9">
    <source>
        <dbReference type="EMBL" id="MBM7077718.1"/>
    </source>
</evidence>
<protein>
    <submittedName>
        <fullName evidence="9">Phosphatase PAP2 family protein</fullName>
    </submittedName>
</protein>
<reference evidence="9 10" key="1">
    <citation type="submission" date="2021-02" db="EMBL/GenBank/DDBJ databases">
        <authorList>
            <person name="Ra J.-S."/>
        </authorList>
    </citation>
    <scope>NUCLEOTIDE SEQUENCE [LARGE SCALE GENOMIC DNA]</scope>
    <source>
        <strain evidence="9 10">MMS20-R1-14</strain>
    </source>
</reference>
<feature type="transmembrane region" description="Helical" evidence="7">
    <location>
        <begin position="165"/>
        <end position="186"/>
    </location>
</feature>
<organism evidence="9 10">
    <name type="scientific">Micromonospora humida</name>
    <dbReference type="NCBI Taxonomy" id="2809018"/>
    <lineage>
        <taxon>Bacteria</taxon>
        <taxon>Bacillati</taxon>
        <taxon>Actinomycetota</taxon>
        <taxon>Actinomycetes</taxon>
        <taxon>Micromonosporales</taxon>
        <taxon>Micromonosporaceae</taxon>
        <taxon>Micromonospora</taxon>
    </lineage>
</organism>
<feature type="domain" description="Phosphatidic acid phosphatase type 2/haloperoxidase" evidence="8">
    <location>
        <begin position="68"/>
        <end position="178"/>
    </location>
</feature>
<evidence type="ECO:0000256" key="5">
    <source>
        <dbReference type="ARBA" id="ARBA00022989"/>
    </source>
</evidence>
<dbReference type="SUPFAM" id="SSF48317">
    <property type="entry name" value="Acid phosphatase/Vanadium-dependent haloperoxidase"/>
    <property type="match status" value="1"/>
</dbReference>
<accession>A0ABS2IWG4</accession>
<keyword evidence="4" id="KW-0378">Hydrolase</keyword>
<dbReference type="Proteomes" id="UP001518872">
    <property type="component" value="Unassembled WGS sequence"/>
</dbReference>
<dbReference type="Pfam" id="PF01569">
    <property type="entry name" value="PAP2"/>
    <property type="match status" value="1"/>
</dbReference>
<dbReference type="EMBL" id="JAFEUC010000007">
    <property type="protein sequence ID" value="MBM7077718.1"/>
    <property type="molecule type" value="Genomic_DNA"/>
</dbReference>
<gene>
    <name evidence="9" type="ORF">JQX11_15430</name>
</gene>
<proteinExistence type="predicted"/>
<keyword evidence="10" id="KW-1185">Reference proteome</keyword>
<comment type="caution">
    <text evidence="9">The sequence shown here is derived from an EMBL/GenBank/DDBJ whole genome shotgun (WGS) entry which is preliminary data.</text>
</comment>
<dbReference type="SMART" id="SM00014">
    <property type="entry name" value="acidPPc"/>
    <property type="match status" value="1"/>
</dbReference>
<comment type="subcellular location">
    <subcellularLocation>
        <location evidence="1">Cell membrane</location>
        <topology evidence="1">Multi-pass membrane protein</topology>
    </subcellularLocation>
</comment>
<evidence type="ECO:0000256" key="3">
    <source>
        <dbReference type="ARBA" id="ARBA00022692"/>
    </source>
</evidence>
<feature type="transmembrane region" description="Helical" evidence="7">
    <location>
        <begin position="34"/>
        <end position="55"/>
    </location>
</feature>
<keyword evidence="3 7" id="KW-0812">Transmembrane</keyword>
<keyword evidence="5 7" id="KW-1133">Transmembrane helix</keyword>
<sequence>MIQMITTDIPDISEEWYRDVVDVADAAPAPVQWFAVHFTEAVILLLGLMVVAVAVPRLRRADPWGRALALVAPATVVLAYGCSELLKSLIDEERPCRGAVTILATPCPPTGDWSFPSNHATIAGALATAVLLLSPRWGLLAAPLALLAAFSRVFVGVHYPHDVLAGLLLGLAVTLLVSLPAARFLAELLRRHSGPATREVDQGQRVG</sequence>
<dbReference type="PANTHER" id="PTHR14969:SF62">
    <property type="entry name" value="DECAPRENYLPHOSPHORYL-5-PHOSPHORIBOSE PHOSPHATASE RV3807C-RELATED"/>
    <property type="match status" value="1"/>
</dbReference>
<evidence type="ECO:0000256" key="4">
    <source>
        <dbReference type="ARBA" id="ARBA00022801"/>
    </source>
</evidence>
<evidence type="ECO:0000259" key="8">
    <source>
        <dbReference type="SMART" id="SM00014"/>
    </source>
</evidence>
<evidence type="ECO:0000256" key="6">
    <source>
        <dbReference type="ARBA" id="ARBA00023136"/>
    </source>
</evidence>
<evidence type="ECO:0000313" key="10">
    <source>
        <dbReference type="Proteomes" id="UP001518872"/>
    </source>
</evidence>
<dbReference type="InterPro" id="IPR036938">
    <property type="entry name" value="PAP2/HPO_sf"/>
</dbReference>
<dbReference type="RefSeq" id="WP_204925667.1">
    <property type="nucleotide sequence ID" value="NZ_JBHVCO010000013.1"/>
</dbReference>
<feature type="transmembrane region" description="Helical" evidence="7">
    <location>
        <begin position="140"/>
        <end position="159"/>
    </location>
</feature>
<dbReference type="PANTHER" id="PTHR14969">
    <property type="entry name" value="SPHINGOSINE-1-PHOSPHATE PHOSPHOHYDROLASE"/>
    <property type="match status" value="1"/>
</dbReference>